<feature type="transmembrane region" description="Helical" evidence="1">
    <location>
        <begin position="24"/>
        <end position="46"/>
    </location>
</feature>
<dbReference type="AlphaFoldDB" id="A0A1L4FRX5"/>
<name>A0A1L4FRX5_9BACT</name>
<keyword evidence="1" id="KW-1133">Transmembrane helix</keyword>
<dbReference type="RefSeq" id="WP_073372345.1">
    <property type="nucleotide sequence ID" value="NZ_CP017813.1"/>
</dbReference>
<keyword evidence="1" id="KW-0812">Transmembrane</keyword>
<keyword evidence="3" id="KW-1185">Reference proteome</keyword>
<feature type="transmembrane region" description="Helical" evidence="1">
    <location>
        <begin position="126"/>
        <end position="149"/>
    </location>
</feature>
<accession>A0A1L4FRX5</accession>
<dbReference type="EMBL" id="CP017813">
    <property type="protein sequence ID" value="APJ38342.1"/>
    <property type="molecule type" value="Genomic_DNA"/>
</dbReference>
<dbReference type="OrthoDB" id="401241at2"/>
<protein>
    <recommendedName>
        <fullName evidence="4">Integral membrane protein (Intg_mem_TP0381)</fullName>
    </recommendedName>
</protein>
<organism evidence="2 3">
    <name type="scientific">Mycoplasmopsis pullorum</name>
    <dbReference type="NCBI Taxonomy" id="48003"/>
    <lineage>
        <taxon>Bacteria</taxon>
        <taxon>Bacillati</taxon>
        <taxon>Mycoplasmatota</taxon>
        <taxon>Mycoplasmoidales</taxon>
        <taxon>Metamycoplasmataceae</taxon>
        <taxon>Mycoplasmopsis</taxon>
    </lineage>
</organism>
<reference evidence="3" key="1">
    <citation type="submission" date="2016-10" db="EMBL/GenBank/DDBJ databases">
        <authorList>
            <person name="Beylefeld A."/>
            <person name="Abolnik C."/>
        </authorList>
    </citation>
    <scope>NUCLEOTIDE SEQUENCE [LARGE SCALE GENOMIC DNA]</scope>
    <source>
        <strain evidence="3">B359_6</strain>
    </source>
</reference>
<dbReference type="Proteomes" id="UP000184322">
    <property type="component" value="Chromosome"/>
</dbReference>
<feature type="transmembrane region" description="Helical" evidence="1">
    <location>
        <begin position="266"/>
        <end position="286"/>
    </location>
</feature>
<dbReference type="Pfam" id="PF14808">
    <property type="entry name" value="TMEM164"/>
    <property type="match status" value="1"/>
</dbReference>
<feature type="transmembrane region" description="Helical" evidence="1">
    <location>
        <begin position="66"/>
        <end position="84"/>
    </location>
</feature>
<dbReference type="KEGG" id="mpul:BLA55_01475"/>
<evidence type="ECO:0008006" key="4">
    <source>
        <dbReference type="Google" id="ProtNLM"/>
    </source>
</evidence>
<sequence>MNFEKGFFSFLGNSLEFKGISEKVFYLLFALSFVAFVLVWLFRYEISKRYRNLIETHKWFKNDKKIFQFIGALVLFLAFVRIIILVSQDFYNTWEMIPLHLCRLNLFLIGFIFVSGKIENIKHITFTSIVGALIGLSIPSLGYFVVGYWNPDHTKFISDFHNGKLTHFTIGMDNYIYWEFLLTHLFVFLTPFIVVVIKEYKFSSRNFIQAWALLMFLIVLTFVINSITDTYIHNPRWKTNYFFNGRRPINEFNDKLYPFTSWPFSLISQIVIGSLFFAIVFFIYCYQDKFFLTIENKKIKFNRRKSQNWEQLKIVKLTK</sequence>
<gene>
    <name evidence="2" type="ORF">BLA55_01475</name>
</gene>
<evidence type="ECO:0000313" key="2">
    <source>
        <dbReference type="EMBL" id="APJ38342.1"/>
    </source>
</evidence>
<feature type="transmembrane region" description="Helical" evidence="1">
    <location>
        <begin position="175"/>
        <end position="196"/>
    </location>
</feature>
<keyword evidence="1" id="KW-0472">Membrane</keyword>
<feature type="transmembrane region" description="Helical" evidence="1">
    <location>
        <begin position="96"/>
        <end position="114"/>
    </location>
</feature>
<proteinExistence type="predicted"/>
<evidence type="ECO:0000256" key="1">
    <source>
        <dbReference type="SAM" id="Phobius"/>
    </source>
</evidence>
<feature type="transmembrane region" description="Helical" evidence="1">
    <location>
        <begin position="208"/>
        <end position="227"/>
    </location>
</feature>
<evidence type="ECO:0000313" key="3">
    <source>
        <dbReference type="Proteomes" id="UP000184322"/>
    </source>
</evidence>